<protein>
    <submittedName>
        <fullName evidence="2">Uncharacterized protein</fullName>
    </submittedName>
</protein>
<organism evidence="2 3">
    <name type="scientific">Prauserella oleivorans</name>
    <dbReference type="NCBI Taxonomy" id="1478153"/>
    <lineage>
        <taxon>Bacteria</taxon>
        <taxon>Bacillati</taxon>
        <taxon>Actinomycetota</taxon>
        <taxon>Actinomycetes</taxon>
        <taxon>Pseudonocardiales</taxon>
        <taxon>Pseudonocardiaceae</taxon>
        <taxon>Prauserella</taxon>
    </lineage>
</organism>
<gene>
    <name evidence="2" type="ORF">ACFS2C_13625</name>
</gene>
<sequence length="77" mass="8279">MYIPQGILYLPTLALWITLVGAMINREGPVVIVPVGLGAATGVAMAVMNLPWLLVPVVVLWVAGLVVMIRNQRTTAR</sequence>
<accession>A0ABW5WCY1</accession>
<keyword evidence="1" id="KW-0812">Transmembrane</keyword>
<dbReference type="EMBL" id="JBHUOF010000016">
    <property type="protein sequence ID" value="MFD2800438.1"/>
    <property type="molecule type" value="Genomic_DNA"/>
</dbReference>
<proteinExistence type="predicted"/>
<feature type="transmembrane region" description="Helical" evidence="1">
    <location>
        <begin position="53"/>
        <end position="69"/>
    </location>
</feature>
<evidence type="ECO:0000313" key="2">
    <source>
        <dbReference type="EMBL" id="MFD2800438.1"/>
    </source>
</evidence>
<reference evidence="3" key="1">
    <citation type="journal article" date="2019" name="Int. J. Syst. Evol. Microbiol.">
        <title>The Global Catalogue of Microorganisms (GCM) 10K type strain sequencing project: providing services to taxonomists for standard genome sequencing and annotation.</title>
        <authorList>
            <consortium name="The Broad Institute Genomics Platform"/>
            <consortium name="The Broad Institute Genome Sequencing Center for Infectious Disease"/>
            <person name="Wu L."/>
            <person name="Ma J."/>
        </authorList>
    </citation>
    <scope>NUCLEOTIDE SEQUENCE [LARGE SCALE GENOMIC DNA]</scope>
    <source>
        <strain evidence="3">IBRC-M 10906</strain>
    </source>
</reference>
<comment type="caution">
    <text evidence="2">The sequence shown here is derived from an EMBL/GenBank/DDBJ whole genome shotgun (WGS) entry which is preliminary data.</text>
</comment>
<evidence type="ECO:0000256" key="1">
    <source>
        <dbReference type="SAM" id="Phobius"/>
    </source>
</evidence>
<name>A0ABW5WCY1_9PSEU</name>
<dbReference type="Proteomes" id="UP001597478">
    <property type="component" value="Unassembled WGS sequence"/>
</dbReference>
<keyword evidence="1" id="KW-1133">Transmembrane helix</keyword>
<evidence type="ECO:0000313" key="3">
    <source>
        <dbReference type="Proteomes" id="UP001597478"/>
    </source>
</evidence>
<dbReference type="RefSeq" id="WP_377390211.1">
    <property type="nucleotide sequence ID" value="NZ_JBHSAN010000021.1"/>
</dbReference>
<keyword evidence="1" id="KW-0472">Membrane</keyword>
<keyword evidence="3" id="KW-1185">Reference proteome</keyword>
<feature type="transmembrane region" description="Helical" evidence="1">
    <location>
        <begin position="6"/>
        <end position="24"/>
    </location>
</feature>